<dbReference type="Proteomes" id="UP000295030">
    <property type="component" value="Unassembled WGS sequence"/>
</dbReference>
<dbReference type="Pfam" id="PF04069">
    <property type="entry name" value="OpuAC"/>
    <property type="match status" value="1"/>
</dbReference>
<feature type="signal peptide" evidence="1">
    <location>
        <begin position="1"/>
        <end position="22"/>
    </location>
</feature>
<evidence type="ECO:0000256" key="1">
    <source>
        <dbReference type="SAM" id="SignalP"/>
    </source>
</evidence>
<dbReference type="RefSeq" id="WP_245516205.1">
    <property type="nucleotide sequence ID" value="NZ_SMFY01000003.1"/>
</dbReference>
<dbReference type="EMBL" id="SMFY01000003">
    <property type="protein sequence ID" value="TCK23467.1"/>
    <property type="molecule type" value="Genomic_DNA"/>
</dbReference>
<feature type="domain" description="ABC-type glycine betaine transport system substrate-binding" evidence="2">
    <location>
        <begin position="24"/>
        <end position="287"/>
    </location>
</feature>
<evidence type="ECO:0000313" key="4">
    <source>
        <dbReference type="Proteomes" id="UP000295030"/>
    </source>
</evidence>
<dbReference type="AlphaFoldDB" id="A0A4R1HLX8"/>
<dbReference type="Gene3D" id="3.40.190.10">
    <property type="entry name" value="Periplasmic binding protein-like II"/>
    <property type="match status" value="1"/>
</dbReference>
<feature type="chain" id="PRO_5020453374" evidence="1">
    <location>
        <begin position="23"/>
        <end position="293"/>
    </location>
</feature>
<gene>
    <name evidence="3" type="ORF">EV667_3294</name>
</gene>
<reference evidence="3 4" key="1">
    <citation type="submission" date="2019-03" db="EMBL/GenBank/DDBJ databases">
        <title>Genomic Encyclopedia of Type Strains, Phase IV (KMG-IV): sequencing the most valuable type-strain genomes for metagenomic binning, comparative biology and taxonomic classification.</title>
        <authorList>
            <person name="Goeker M."/>
        </authorList>
    </citation>
    <scope>NUCLEOTIDE SEQUENCE [LARGE SCALE GENOMIC DNA]</scope>
    <source>
        <strain evidence="3 4">DSM 101</strain>
    </source>
</reference>
<evidence type="ECO:0000313" key="3">
    <source>
        <dbReference type="EMBL" id="TCK23467.1"/>
    </source>
</evidence>
<accession>A0A4R1HLX8</accession>
<keyword evidence="4" id="KW-1185">Reference proteome</keyword>
<name>A0A4R1HLX8_ANCAQ</name>
<sequence length="293" mass="31884">MNKIVACLVGLWLTAMPFVAIAADVKLGAKGFTENILAGEITQQYLVSKGIGATLTSGLGSNVVRQGLVSGQIDLYWEYTGPALVNYHKMPGIPRSQMLAKLNELDAPNGLEWLDSSDVNDTYALAVRRETAKARGLRTTSDLAAAVNRGEKITFGCNAEFYGRKDGLMPMQEAYGFSFPRADIVRMDSGLVYQALRDGQVDVGLVFSTDGRIPAFDFVLLEDDRQYHIAQVMTPVATKAALEAHPQLKPLLKDISSRLNEEVMAKLNAQVDVEKKTIPEVANGFLKSSGLVN</sequence>
<dbReference type="GO" id="GO:0043190">
    <property type="term" value="C:ATP-binding cassette (ABC) transporter complex"/>
    <property type="evidence" value="ECO:0007669"/>
    <property type="project" value="InterPro"/>
</dbReference>
<dbReference type="InterPro" id="IPR007210">
    <property type="entry name" value="ABC_Gly_betaine_transp_sub-bd"/>
</dbReference>
<comment type="caution">
    <text evidence="3">The sequence shown here is derived from an EMBL/GenBank/DDBJ whole genome shotgun (WGS) entry which is preliminary data.</text>
</comment>
<proteinExistence type="predicted"/>
<keyword evidence="1" id="KW-0732">Signal</keyword>
<dbReference type="Gene3D" id="3.40.190.120">
    <property type="entry name" value="Osmoprotection protein (prox), domain 2"/>
    <property type="match status" value="1"/>
</dbReference>
<dbReference type="SUPFAM" id="SSF53850">
    <property type="entry name" value="Periplasmic binding protein-like II"/>
    <property type="match status" value="1"/>
</dbReference>
<dbReference type="GO" id="GO:0022857">
    <property type="term" value="F:transmembrane transporter activity"/>
    <property type="evidence" value="ECO:0007669"/>
    <property type="project" value="InterPro"/>
</dbReference>
<protein>
    <submittedName>
        <fullName evidence="3">Osmoprotectant transport system substrate-binding protein</fullName>
    </submittedName>
</protein>
<organism evidence="3 4">
    <name type="scientific">Ancylobacter aquaticus</name>
    <dbReference type="NCBI Taxonomy" id="100"/>
    <lineage>
        <taxon>Bacteria</taxon>
        <taxon>Pseudomonadati</taxon>
        <taxon>Pseudomonadota</taxon>
        <taxon>Alphaproteobacteria</taxon>
        <taxon>Hyphomicrobiales</taxon>
        <taxon>Xanthobacteraceae</taxon>
        <taxon>Ancylobacter</taxon>
    </lineage>
</organism>
<evidence type="ECO:0000259" key="2">
    <source>
        <dbReference type="Pfam" id="PF04069"/>
    </source>
</evidence>